<feature type="domain" description="Treble clef zinc finger" evidence="2">
    <location>
        <begin position="367"/>
        <end position="423"/>
    </location>
</feature>
<protein>
    <recommendedName>
        <fullName evidence="2">Treble clef zinc finger domain-containing protein</fullName>
    </recommendedName>
</protein>
<name>A0A0M4DL39_STRPR</name>
<feature type="compositionally biased region" description="Basic residues" evidence="1">
    <location>
        <begin position="1"/>
        <end position="13"/>
    </location>
</feature>
<feature type="region of interest" description="Disordered" evidence="1">
    <location>
        <begin position="1"/>
        <end position="51"/>
    </location>
</feature>
<dbReference type="KEGG" id="spri:SPRI_7309"/>
<dbReference type="EMBL" id="CP011340">
    <property type="protein sequence ID" value="ALC25615.1"/>
    <property type="molecule type" value="Genomic_DNA"/>
</dbReference>
<dbReference type="KEGG" id="spri:SPRI_0044"/>
<organism evidence="3">
    <name type="scientific">Streptomyces pristinaespiralis</name>
    <dbReference type="NCBI Taxonomy" id="38300"/>
    <lineage>
        <taxon>Bacteria</taxon>
        <taxon>Bacillati</taxon>
        <taxon>Actinomycetota</taxon>
        <taxon>Actinomycetes</taxon>
        <taxon>Kitasatosporales</taxon>
        <taxon>Streptomycetaceae</taxon>
        <taxon>Streptomyces</taxon>
    </lineage>
</organism>
<dbReference type="OrthoDB" id="3196679at2"/>
<evidence type="ECO:0000313" key="4">
    <source>
        <dbReference type="EMBL" id="ALC25615.1"/>
    </source>
</evidence>
<dbReference type="Pfam" id="PF14311">
    <property type="entry name" value="DUF4379"/>
    <property type="match status" value="5"/>
</dbReference>
<evidence type="ECO:0000313" key="5">
    <source>
        <dbReference type="Proteomes" id="UP000060513"/>
    </source>
</evidence>
<dbReference type="PATRIC" id="fig|38300.4.peg.48"/>
<feature type="domain" description="Treble clef zinc finger" evidence="2">
    <location>
        <begin position="455"/>
        <end position="504"/>
    </location>
</feature>
<feature type="domain" description="Treble clef zinc finger" evidence="2">
    <location>
        <begin position="527"/>
        <end position="583"/>
    </location>
</feature>
<dbReference type="Proteomes" id="UP000060513">
    <property type="component" value="Chromosome"/>
</dbReference>
<feature type="domain" description="Treble clef zinc finger" evidence="2">
    <location>
        <begin position="75"/>
        <end position="131"/>
    </location>
</feature>
<proteinExistence type="predicted"/>
<accession>A0A0M4DL39</accession>
<evidence type="ECO:0000259" key="2">
    <source>
        <dbReference type="Pfam" id="PF14311"/>
    </source>
</evidence>
<dbReference type="InterPro" id="IPR025487">
    <property type="entry name" value="DUF4379"/>
</dbReference>
<evidence type="ECO:0000256" key="1">
    <source>
        <dbReference type="SAM" id="MobiDB-lite"/>
    </source>
</evidence>
<feature type="domain" description="Treble clef zinc finger" evidence="2">
    <location>
        <begin position="150"/>
        <end position="204"/>
    </location>
</feature>
<dbReference type="OMA" id="KEWDYEK"/>
<dbReference type="STRING" id="38300.SPRI_0044"/>
<reference evidence="3 5" key="1">
    <citation type="submission" date="2015-08" db="EMBL/GenBank/DDBJ databases">
        <title>Genome sequence of the pristinamycin over-producing bacterium Streptomyces pristinaespiralis HCCB10218.</title>
        <authorList>
            <person name="Tian J."/>
            <person name="Yang J."/>
            <person name="Li L."/>
            <person name="Ruan L."/>
            <person name="Wei W."/>
            <person name="Zheng G."/>
            <person name="Wei Z."/>
            <person name="Yang S."/>
            <person name="Ge M."/>
            <person name="Jiang W."/>
            <person name="Lu Y."/>
        </authorList>
    </citation>
    <scope>NUCLEOTIDE SEQUENCE [LARGE SCALE GENOMIC DNA]</scope>
    <source>
        <strain evidence="3 5">HCCB 10218</strain>
    </source>
</reference>
<gene>
    <name evidence="3" type="ORF">SPRI_0044</name>
    <name evidence="4" type="ORF">SPRI_7309</name>
</gene>
<dbReference type="PANTHER" id="PTHR37317">
    <property type="entry name" value="BLR8090 PROTEIN"/>
    <property type="match status" value="1"/>
</dbReference>
<sequence length="591" mass="64860">MTRGNARKKTVRQRMKETGEPYALAARSVPPPPPPGPGSGIASASEPDPDRCQQCGARNRAKHPLCLACRRDLVADEFVENLSRPGTPWEAMSGGVADLCRWKCRACSSTWSAKLSSRTGTNQTGCPECHRTSNRAPSPAKSLKALRPDIARQFRRNIEMPGRGPDRLGPASHYLCEWECDSAHLWSARVVDRTAGNGCPDCRTHGRSRLEFEVAALLSAATGLVVELHQTVTLATGRRREVDLRLPEVPLIIELDPMGSHASSEGVDRDTRKTQQLIANGHAVLRARHRGLPVLGVDGYVHVEVAPGLNAWSWARVIGRSLDAQGIAWKDLDQDGITSALTAATRRWSEVCAAPPSPSARDAAPHLADEFRRNLDHPGRGVDWMPPGCTDRCVWQCQMCLRTWEARLDKRTLRGQGCPDCGRQKLAQAIIRPKSGESLEDREPDIAAELVKVISDPLMTAQDLRRGSGLKCLWQCSVCGHEWEATPNARTIPGRKSGCPPCSVKRRGAARRRPAAGQSLADLNPDLAKELVKVIDDAMLTAWDIGPGSGKRCLWRCAACGHKWTTTPDQRTKRGTGCKACWERRRRGRAK</sequence>
<dbReference type="PANTHER" id="PTHR37317:SF1">
    <property type="entry name" value="ZINC-RIBBON DOMAIN-CONTAINING PROTEIN-RELATED"/>
    <property type="match status" value="1"/>
</dbReference>
<dbReference type="EMBL" id="CP011340">
    <property type="protein sequence ID" value="ALC18350.1"/>
    <property type="molecule type" value="Genomic_DNA"/>
</dbReference>
<dbReference type="AlphaFoldDB" id="A0A0M4DL39"/>
<evidence type="ECO:0000313" key="3">
    <source>
        <dbReference type="EMBL" id="ALC18350.1"/>
    </source>
</evidence>